<comment type="caution">
    <text evidence="1">The sequence shown here is derived from an EMBL/GenBank/DDBJ whole genome shotgun (WGS) entry which is preliminary data.</text>
</comment>
<protein>
    <submittedName>
        <fullName evidence="1">RagB/SusD family nutrient uptake outer membrane protein</fullName>
    </submittedName>
</protein>
<dbReference type="Proteomes" id="UP000308886">
    <property type="component" value="Unassembled WGS sequence"/>
</dbReference>
<dbReference type="EMBL" id="SRZC01000024">
    <property type="protein sequence ID" value="TGX80572.1"/>
    <property type="molecule type" value="Genomic_DNA"/>
</dbReference>
<accession>A0AC61QMJ3</accession>
<evidence type="ECO:0000313" key="1">
    <source>
        <dbReference type="EMBL" id="TGX80572.1"/>
    </source>
</evidence>
<evidence type="ECO:0000313" key="2">
    <source>
        <dbReference type="Proteomes" id="UP000308886"/>
    </source>
</evidence>
<keyword evidence="2" id="KW-1185">Reference proteome</keyword>
<gene>
    <name evidence="1" type="ORF">E5358_12420</name>
</gene>
<sequence>MKKNIFYAIIFGMTLTFGSCTDYLEKDEQATLDPAISFKNFNNFQGFIEEIYNTMPDKEKHNYCVSFNWGDDEIMNAGLGDGLVTRYFDNGDYRNWYSNNQSFLWDGDRFDPTVTGDVDHRGRHPLWQGAWYCIRKANLGLDNLDKLVGSQEEKDIIAGQLYFFRAWWYEELMQFFGGLPYIEKPLGPLEMMRYPRLSFQECADKCAADFRKAADLLPNDWDKTIVGQKTLGKNGLRLTKATALGYLGKVLLWASSPLMENGASTDGAHTYDYNKEYAQRAADALGEVLALIESGQTPYALAKFDYSNVYNHERTSGAPSCYTDIFYTVNQNWQVPGSTEAMLRNPSMSPNTSNWNFSKTWGTKVNNVVAHDKVIHLPTANYINYAYGMANGLPLDDPDAKFDETQPFKDRDPRFYHDIIFDGFKYISSSVPATDVRKEEEYCNLHTGGSTRDIALGSRTGYYCQKLVPHQCNEFDDYYGWGHSLHCNLPYMRVADLYLMYAEACAAVGGAKTKSDKFAKTAEEAINVLRDRVGVGHVNEKYTADPRMFMDEVRRERACELAFEGFRWNDLQRWLLLTVAPYNTKTSQEFYRNGTDRAWFEANDPRDATVTGWREETILTRRYSIKHYWLPLPESVVNIYEEFGQNEGW</sequence>
<organism evidence="1 2">
    <name type="scientific">Palleniella muris</name>
    <dbReference type="NCBI Taxonomy" id="3038145"/>
    <lineage>
        <taxon>Bacteria</taxon>
        <taxon>Pseudomonadati</taxon>
        <taxon>Bacteroidota</taxon>
        <taxon>Bacteroidia</taxon>
        <taxon>Bacteroidales</taxon>
        <taxon>Prevotellaceae</taxon>
        <taxon>Palleniella</taxon>
    </lineage>
</organism>
<name>A0AC61QMJ3_9BACT</name>
<proteinExistence type="predicted"/>
<reference evidence="1" key="1">
    <citation type="submission" date="2019-04" db="EMBL/GenBank/DDBJ databases">
        <title>Microbes associate with the intestines of laboratory mice.</title>
        <authorList>
            <person name="Navarre W."/>
            <person name="Wong E."/>
            <person name="Huang K."/>
            <person name="Tropini C."/>
            <person name="Ng K."/>
            <person name="Yu B."/>
        </authorList>
    </citation>
    <scope>NUCLEOTIDE SEQUENCE</scope>
    <source>
        <strain evidence="1">NM73_A23</strain>
    </source>
</reference>